<keyword evidence="8" id="KW-0539">Nucleus</keyword>
<dbReference type="Proteomes" id="UP000239560">
    <property type="component" value="Unassembled WGS sequence"/>
</dbReference>
<dbReference type="InterPro" id="IPR050914">
    <property type="entry name" value="snRNP_SmB/NAA38-like"/>
</dbReference>
<evidence type="ECO:0000256" key="3">
    <source>
        <dbReference type="ARBA" id="ARBA00009123"/>
    </source>
</evidence>
<dbReference type="GO" id="GO:0005682">
    <property type="term" value="C:U5 snRNP"/>
    <property type="evidence" value="ECO:0007669"/>
    <property type="project" value="TreeGrafter"/>
</dbReference>
<dbReference type="GO" id="GO:0005686">
    <property type="term" value="C:U2 snRNP"/>
    <property type="evidence" value="ECO:0007669"/>
    <property type="project" value="TreeGrafter"/>
</dbReference>
<name>A0A2T0A2P0_RHOTO</name>
<evidence type="ECO:0000256" key="6">
    <source>
        <dbReference type="ARBA" id="ARBA00022884"/>
    </source>
</evidence>
<dbReference type="SUPFAM" id="SSF50182">
    <property type="entry name" value="Sm-like ribonucleoproteins"/>
    <property type="match status" value="1"/>
</dbReference>
<dbReference type="SMART" id="SM00651">
    <property type="entry name" value="Sm"/>
    <property type="match status" value="1"/>
</dbReference>
<gene>
    <name evidence="13" type="ORF">AAT19DRAFT_9599</name>
</gene>
<dbReference type="InterPro" id="IPR047575">
    <property type="entry name" value="Sm"/>
</dbReference>
<dbReference type="Pfam" id="PF01423">
    <property type="entry name" value="LSM"/>
    <property type="match status" value="1"/>
</dbReference>
<dbReference type="EMBL" id="LCTV02000010">
    <property type="protein sequence ID" value="PRQ72260.1"/>
    <property type="molecule type" value="Genomic_DNA"/>
</dbReference>
<evidence type="ECO:0000256" key="1">
    <source>
        <dbReference type="ARBA" id="ARBA00004123"/>
    </source>
</evidence>
<evidence type="ECO:0000256" key="10">
    <source>
        <dbReference type="ARBA" id="ARBA00041355"/>
    </source>
</evidence>
<reference evidence="13 14" key="1">
    <citation type="journal article" date="2018" name="Elife">
        <title>Functional genomics of lipid metabolism in the oleaginous yeast Rhodosporidium toruloides.</title>
        <authorList>
            <person name="Coradetti S.T."/>
            <person name="Pinel D."/>
            <person name="Geiselman G."/>
            <person name="Ito M."/>
            <person name="Mondo S."/>
            <person name="Reilly M.C."/>
            <person name="Cheng Y.F."/>
            <person name="Bauer S."/>
            <person name="Grigoriev I."/>
            <person name="Gladden J.M."/>
            <person name="Simmons B.A."/>
            <person name="Brem R."/>
            <person name="Arkin A.P."/>
            <person name="Skerker J.M."/>
        </authorList>
    </citation>
    <scope>NUCLEOTIDE SEQUENCE [LARGE SCALE GENOMIC DNA]</scope>
    <source>
        <strain evidence="13 14">NBRC 0880</strain>
    </source>
</reference>
<comment type="caution">
    <text evidence="13">The sequence shown here is derived from an EMBL/GenBank/DDBJ whole genome shotgun (WGS) entry which is preliminary data.</text>
</comment>
<dbReference type="FunFam" id="2.30.30.100:FF:000047">
    <property type="entry name" value="Small nuclear ribonucleoprotein SmB, putative"/>
    <property type="match status" value="1"/>
</dbReference>
<dbReference type="InterPro" id="IPR001163">
    <property type="entry name" value="Sm_dom_euk/arc"/>
</dbReference>
<dbReference type="GO" id="GO:0005685">
    <property type="term" value="C:U1 snRNP"/>
    <property type="evidence" value="ECO:0007669"/>
    <property type="project" value="TreeGrafter"/>
</dbReference>
<dbReference type="CDD" id="cd01717">
    <property type="entry name" value="Sm_B"/>
    <property type="match status" value="1"/>
</dbReference>
<evidence type="ECO:0000256" key="9">
    <source>
        <dbReference type="ARBA" id="ARBA00023274"/>
    </source>
</evidence>
<dbReference type="GO" id="GO:0071013">
    <property type="term" value="C:catalytic step 2 spliceosome"/>
    <property type="evidence" value="ECO:0007669"/>
    <property type="project" value="TreeGrafter"/>
</dbReference>
<dbReference type="PANTHER" id="PTHR10701:SF0">
    <property type="entry name" value="SMALL NUCLEAR RIBONUCLEOPROTEIN-ASSOCIATED PROTEIN B"/>
    <property type="match status" value="1"/>
</dbReference>
<evidence type="ECO:0000313" key="14">
    <source>
        <dbReference type="Proteomes" id="UP000239560"/>
    </source>
</evidence>
<comment type="subcellular location">
    <subcellularLocation>
        <location evidence="2">Cytoplasm</location>
    </subcellularLocation>
    <subcellularLocation>
        <location evidence="1">Nucleus</location>
    </subcellularLocation>
</comment>
<protein>
    <recommendedName>
        <fullName evidence="10">Sm protein B</fullName>
    </recommendedName>
</protein>
<evidence type="ECO:0000256" key="4">
    <source>
        <dbReference type="ARBA" id="ARBA00022490"/>
    </source>
</evidence>
<feature type="region of interest" description="Disordered" evidence="11">
    <location>
        <begin position="151"/>
        <end position="188"/>
    </location>
</feature>
<dbReference type="GO" id="GO:0005737">
    <property type="term" value="C:cytoplasm"/>
    <property type="evidence" value="ECO:0007669"/>
    <property type="project" value="UniProtKB-SubCell"/>
</dbReference>
<dbReference type="GO" id="GO:0070990">
    <property type="term" value="F:snRNP binding"/>
    <property type="evidence" value="ECO:0007669"/>
    <property type="project" value="TreeGrafter"/>
</dbReference>
<sequence>MSTLRPPAARSLPLTLHNTAPAMSSKTKGGKLTAIINYRVRVVLNDSRALVGQLLAFDKHMNLVLAECDEFRRVKRRGQAVKAAEEDEEEDEMKRTLGLVILRGETIVTLSVEGPPPAIDDKNIPGLTLGPGFGAPAGRGMGLAAPPTMRQAPQTFAPPPGMPGGMPPPPPGFAAPPGFMPPPGFAPR</sequence>
<keyword evidence="7" id="KW-0508">mRNA splicing</keyword>
<dbReference type="InterPro" id="IPR010920">
    <property type="entry name" value="LSM_dom_sf"/>
</dbReference>
<dbReference type="AlphaFoldDB" id="A0A2T0A2P0"/>
<organism evidence="13 14">
    <name type="scientific">Rhodotorula toruloides</name>
    <name type="common">Yeast</name>
    <name type="synonym">Rhodosporidium toruloides</name>
    <dbReference type="NCBI Taxonomy" id="5286"/>
    <lineage>
        <taxon>Eukaryota</taxon>
        <taxon>Fungi</taxon>
        <taxon>Dikarya</taxon>
        <taxon>Basidiomycota</taxon>
        <taxon>Pucciniomycotina</taxon>
        <taxon>Microbotryomycetes</taxon>
        <taxon>Sporidiobolales</taxon>
        <taxon>Sporidiobolaceae</taxon>
        <taxon>Rhodotorula</taxon>
    </lineage>
</organism>
<dbReference type="GO" id="GO:0003723">
    <property type="term" value="F:RNA binding"/>
    <property type="evidence" value="ECO:0007669"/>
    <property type="project" value="UniProtKB-KW"/>
</dbReference>
<dbReference type="GO" id="GO:0005687">
    <property type="term" value="C:U4 snRNP"/>
    <property type="evidence" value="ECO:0007669"/>
    <property type="project" value="TreeGrafter"/>
</dbReference>
<dbReference type="PANTHER" id="PTHR10701">
    <property type="entry name" value="SMALL NUCLEAR RIBONUCLEOPROTEIN-ASSOCIATED PROTEIN B AND N"/>
    <property type="match status" value="1"/>
</dbReference>
<feature type="domain" description="Sm" evidence="12">
    <location>
        <begin position="27"/>
        <end position="116"/>
    </location>
</feature>
<comment type="similarity">
    <text evidence="3">Belongs to the snRNP SmB/SmN family.</text>
</comment>
<keyword evidence="5" id="KW-0507">mRNA processing</keyword>
<feature type="compositionally biased region" description="Pro residues" evidence="11">
    <location>
        <begin position="156"/>
        <end position="188"/>
    </location>
</feature>
<evidence type="ECO:0000256" key="7">
    <source>
        <dbReference type="ARBA" id="ARBA00023187"/>
    </source>
</evidence>
<evidence type="ECO:0000313" key="13">
    <source>
        <dbReference type="EMBL" id="PRQ72260.1"/>
    </source>
</evidence>
<keyword evidence="4" id="KW-0963">Cytoplasm</keyword>
<evidence type="ECO:0000256" key="8">
    <source>
        <dbReference type="ARBA" id="ARBA00023242"/>
    </source>
</evidence>
<keyword evidence="9" id="KW-0687">Ribonucleoprotein</keyword>
<evidence type="ECO:0000256" key="11">
    <source>
        <dbReference type="SAM" id="MobiDB-lite"/>
    </source>
</evidence>
<dbReference type="GO" id="GO:0071004">
    <property type="term" value="C:U2-type prespliceosome"/>
    <property type="evidence" value="ECO:0007669"/>
    <property type="project" value="TreeGrafter"/>
</dbReference>
<accession>A0A2T0A2P0</accession>
<dbReference type="GO" id="GO:0046540">
    <property type="term" value="C:U4/U6 x U5 tri-snRNP complex"/>
    <property type="evidence" value="ECO:0007669"/>
    <property type="project" value="TreeGrafter"/>
</dbReference>
<dbReference type="OrthoDB" id="2020720at2759"/>
<proteinExistence type="inferred from homology"/>
<keyword evidence="6" id="KW-0694">RNA-binding</keyword>
<evidence type="ECO:0000256" key="2">
    <source>
        <dbReference type="ARBA" id="ARBA00004496"/>
    </source>
</evidence>
<evidence type="ECO:0000259" key="12">
    <source>
        <dbReference type="PROSITE" id="PS52002"/>
    </source>
</evidence>
<dbReference type="PROSITE" id="PS52002">
    <property type="entry name" value="SM"/>
    <property type="match status" value="1"/>
</dbReference>
<evidence type="ECO:0000256" key="5">
    <source>
        <dbReference type="ARBA" id="ARBA00022664"/>
    </source>
</evidence>
<dbReference type="GO" id="GO:0000398">
    <property type="term" value="P:mRNA splicing, via spliceosome"/>
    <property type="evidence" value="ECO:0007669"/>
    <property type="project" value="TreeGrafter"/>
</dbReference>
<dbReference type="Gene3D" id="2.30.30.100">
    <property type="match status" value="1"/>
</dbReference>